<sequence length="400" mass="44097">MVSSRSGSCEGIRSLGNWKIGLLFSETGVTSIIEKSQLNGALLAIDQINENGGVLGHKIEPVRYDPGSVDQKYGELSEKLITEHKVKIIFGCYTSSSRKEVLPIIERRNALFFYPTLYEGFEYSSNVIYGGACPNQNSVPLGNYLMENYGKRLFFVGSDYIYPRESNRVMRNVVRQAGGEVLGEVYFDLEAKEIDFAAVTKEINRLKPDAIFSTVVGQSCIEFYKAYLAASGDGTTCPIASLTTNEGEIAAIGPEASAGHITAAPYFRSIESSANQKFLEAYAKKFGTTVDVTSGCETAYSQVHIFARALEETGEIDTDKLREALLGTSYDAPQGQIKIDPDNNHTYLQSRIAKVDAYGEFIIQSQVRRAIKPDPYLVFPTIYDLSFRSLDVAGGVRLDE</sequence>
<dbReference type="Pfam" id="PF13433">
    <property type="entry name" value="Peripla_BP_5"/>
    <property type="match status" value="1"/>
</dbReference>
<dbReference type="KEGG" id="hat:RC74_12430"/>
<accession>A0A126V0W1</accession>
<dbReference type="Proteomes" id="UP000070371">
    <property type="component" value="Chromosome"/>
</dbReference>
<dbReference type="Gene3D" id="3.40.50.2300">
    <property type="match status" value="2"/>
</dbReference>
<dbReference type="CDD" id="cd06357">
    <property type="entry name" value="PBP1_AmiC"/>
    <property type="match status" value="1"/>
</dbReference>
<dbReference type="PANTHER" id="PTHR47628:SF1">
    <property type="entry name" value="ALIPHATIC AMIDASE EXPRESSION-REGULATING PROTEIN"/>
    <property type="match status" value="1"/>
</dbReference>
<name>A0A126V0W1_9RHOB</name>
<proteinExistence type="predicted"/>
<evidence type="ECO:0000313" key="1">
    <source>
        <dbReference type="EMBL" id="AML51968.1"/>
    </source>
</evidence>
<reference evidence="1 2" key="1">
    <citation type="submission" date="2016-02" db="EMBL/GenBank/DDBJ databases">
        <title>Complete genome sequence of Halocynthiibacter arcticus PAMC 20958t from arctic marine sediment.</title>
        <authorList>
            <person name="Lee Y.M."/>
            <person name="Baek K."/>
            <person name="Lee H.K."/>
            <person name="Shin S.C."/>
        </authorList>
    </citation>
    <scope>NUCLEOTIDE SEQUENCE [LARGE SCALE GENOMIC DNA]</scope>
    <source>
        <strain evidence="1">PAMC 20958</strain>
    </source>
</reference>
<dbReference type="GO" id="GO:0033218">
    <property type="term" value="F:amide binding"/>
    <property type="evidence" value="ECO:0007669"/>
    <property type="project" value="InterPro"/>
</dbReference>
<dbReference type="AlphaFoldDB" id="A0A126V0W1"/>
<dbReference type="EMBL" id="CP014327">
    <property type="protein sequence ID" value="AML51968.1"/>
    <property type="molecule type" value="Genomic_DNA"/>
</dbReference>
<dbReference type="SUPFAM" id="SSF53822">
    <property type="entry name" value="Periplasmic binding protein-like I"/>
    <property type="match status" value="1"/>
</dbReference>
<keyword evidence="2" id="KW-1185">Reference proteome</keyword>
<evidence type="ECO:0000313" key="2">
    <source>
        <dbReference type="Proteomes" id="UP000070371"/>
    </source>
</evidence>
<dbReference type="InterPro" id="IPR039570">
    <property type="entry name" value="AmiC_PBP1"/>
</dbReference>
<dbReference type="OrthoDB" id="9802022at2"/>
<organism evidence="1 2">
    <name type="scientific">Falsihalocynthiibacter arcticus</name>
    <dbReference type="NCBI Taxonomy" id="1579316"/>
    <lineage>
        <taxon>Bacteria</taxon>
        <taxon>Pseudomonadati</taxon>
        <taxon>Pseudomonadota</taxon>
        <taxon>Alphaproteobacteria</taxon>
        <taxon>Rhodobacterales</taxon>
        <taxon>Roseobacteraceae</taxon>
        <taxon>Falsihalocynthiibacter</taxon>
    </lineage>
</organism>
<protein>
    <submittedName>
        <fullName evidence="1">Amino acid ABC transporter substrate-binding protein</fullName>
    </submittedName>
</protein>
<dbReference type="InterPro" id="IPR028082">
    <property type="entry name" value="Peripla_BP_I"/>
</dbReference>
<dbReference type="STRING" id="1579316.RC74_12430"/>
<gene>
    <name evidence="1" type="ORF">RC74_12430</name>
</gene>
<dbReference type="PANTHER" id="PTHR47628">
    <property type="match status" value="1"/>
</dbReference>